<dbReference type="InterPro" id="IPR044819">
    <property type="entry name" value="OBL-like"/>
</dbReference>
<evidence type="ECO:0000259" key="1">
    <source>
        <dbReference type="Pfam" id="PF01764"/>
    </source>
</evidence>
<dbReference type="SUPFAM" id="SSF53474">
    <property type="entry name" value="alpha/beta-Hydrolases"/>
    <property type="match status" value="1"/>
</dbReference>
<accession>A0A4Y7IK10</accession>
<reference evidence="2 3" key="1">
    <citation type="journal article" date="2018" name="Science">
        <title>The opium poppy genome and morphinan production.</title>
        <authorList>
            <person name="Guo L."/>
            <person name="Winzer T."/>
            <person name="Yang X."/>
            <person name="Li Y."/>
            <person name="Ning Z."/>
            <person name="He Z."/>
            <person name="Teodor R."/>
            <person name="Lu Y."/>
            <person name="Bowser T.A."/>
            <person name="Graham I.A."/>
            <person name="Ye K."/>
        </authorList>
    </citation>
    <scope>NUCLEOTIDE SEQUENCE [LARGE SCALE GENOMIC DNA]</scope>
    <source>
        <strain evidence="3">cv. HN1</strain>
        <tissue evidence="2">Leaves</tissue>
    </source>
</reference>
<evidence type="ECO:0000313" key="2">
    <source>
        <dbReference type="EMBL" id="RZC48446.1"/>
    </source>
</evidence>
<sequence>MSSKDEKGGDHKFSEEYLVLKPQGGHSWDLLHLLFSSNVDINKFVECSEGMKVHGVENRWILVLSVILEKILHHLAKPMYWLNWVIETYLNLVFSYDNFSSFLFGLLHGKLVMPDESSENYLSIMGNFDTRFELDKNTKNGDRRYHGALSAVAAKLAYENEALVKDTITNKWKMEFLGFYNFWDDFQGEASTQAYMFQDRKDDPELVVVAFRGTEMFNAVDWSSDFDISWYGLLGIGKVHGGFMKALGLRKGLGWPQDLKQQENDKRMFAYYTLREKLTDILRKNEKAKVIITGHSLGGALAVVFPTVLAFHKEDLLLKVGDEKLGKFLKEQLRINGVKYWRFVYCNDLIPRVPFDNRSFLFKHFGTCLYFNSLYQGKVVEVEPNKNYINPAEVLLIHQVS</sequence>
<dbReference type="EMBL" id="CM010716">
    <property type="protein sequence ID" value="RZC48446.1"/>
    <property type="molecule type" value="Genomic_DNA"/>
</dbReference>
<feature type="domain" description="Fungal lipase-type" evidence="1">
    <location>
        <begin position="208"/>
        <end position="356"/>
    </location>
</feature>
<proteinExistence type="predicted"/>
<dbReference type="InterPro" id="IPR029058">
    <property type="entry name" value="AB_hydrolase_fold"/>
</dbReference>
<dbReference type="GO" id="GO:0004806">
    <property type="term" value="F:triacylglycerol lipase activity"/>
    <property type="evidence" value="ECO:0007669"/>
    <property type="project" value="InterPro"/>
</dbReference>
<dbReference type="CDD" id="cd00519">
    <property type="entry name" value="Lipase_3"/>
    <property type="match status" value="1"/>
</dbReference>
<protein>
    <recommendedName>
        <fullName evidence="1">Fungal lipase-type domain-containing protein</fullName>
    </recommendedName>
</protein>
<dbReference type="Gene3D" id="3.40.50.1820">
    <property type="entry name" value="alpha/beta hydrolase"/>
    <property type="match status" value="1"/>
</dbReference>
<dbReference type="Pfam" id="PF01764">
    <property type="entry name" value="Lipase_3"/>
    <property type="match status" value="1"/>
</dbReference>
<dbReference type="GO" id="GO:0006629">
    <property type="term" value="P:lipid metabolic process"/>
    <property type="evidence" value="ECO:0007669"/>
    <property type="project" value="InterPro"/>
</dbReference>
<dbReference type="InterPro" id="IPR002921">
    <property type="entry name" value="Fungal_lipase-type"/>
</dbReference>
<organism evidence="2 3">
    <name type="scientific">Papaver somniferum</name>
    <name type="common">Opium poppy</name>
    <dbReference type="NCBI Taxonomy" id="3469"/>
    <lineage>
        <taxon>Eukaryota</taxon>
        <taxon>Viridiplantae</taxon>
        <taxon>Streptophyta</taxon>
        <taxon>Embryophyta</taxon>
        <taxon>Tracheophyta</taxon>
        <taxon>Spermatophyta</taxon>
        <taxon>Magnoliopsida</taxon>
        <taxon>Ranunculales</taxon>
        <taxon>Papaveraceae</taxon>
        <taxon>Papaveroideae</taxon>
        <taxon>Papaver</taxon>
    </lineage>
</organism>
<name>A0A4Y7IK10_PAPSO</name>
<dbReference type="AlphaFoldDB" id="A0A4Y7IK10"/>
<dbReference type="Gramene" id="RZC48446">
    <property type="protein sequence ID" value="RZC48446"/>
    <property type="gene ID" value="C5167_016872"/>
</dbReference>
<evidence type="ECO:0000313" key="3">
    <source>
        <dbReference type="Proteomes" id="UP000316621"/>
    </source>
</evidence>
<gene>
    <name evidence="2" type="ORF">C5167_016872</name>
</gene>
<keyword evidence="3" id="KW-1185">Reference proteome</keyword>
<dbReference type="PANTHER" id="PTHR46086">
    <property type="entry name" value="ALPHA/BETA-HYDROLASES SUPERFAMILY PROTEIN"/>
    <property type="match status" value="1"/>
</dbReference>
<dbReference type="Proteomes" id="UP000316621">
    <property type="component" value="Chromosome 2"/>
</dbReference>
<dbReference type="OMA" id="PAYYTIR"/>
<dbReference type="PANTHER" id="PTHR46086:SF4">
    <property type="entry name" value="ALPHA_BETA-HYDROLASES SUPERFAMILY PROTEIN"/>
    <property type="match status" value="1"/>
</dbReference>